<name>A0A0M1P8K9_9BACL</name>
<dbReference type="InterPro" id="IPR016181">
    <property type="entry name" value="Acyl_CoA_acyltransferase"/>
</dbReference>
<dbReference type="GO" id="GO:0008080">
    <property type="term" value="F:N-acetyltransferase activity"/>
    <property type="evidence" value="ECO:0007669"/>
    <property type="project" value="TreeGrafter"/>
</dbReference>
<accession>A0A0M1P8K9</accession>
<proteinExistence type="predicted"/>
<dbReference type="Gene3D" id="3.40.630.30">
    <property type="match status" value="1"/>
</dbReference>
<feature type="domain" description="N-acetyltransferase" evidence="1">
    <location>
        <begin position="1"/>
        <end position="144"/>
    </location>
</feature>
<dbReference type="PROSITE" id="PS51186">
    <property type="entry name" value="GNAT"/>
    <property type="match status" value="1"/>
</dbReference>
<protein>
    <recommendedName>
        <fullName evidence="1">N-acetyltransferase domain-containing protein</fullName>
    </recommendedName>
</protein>
<comment type="caution">
    <text evidence="2">The sequence shown here is derived from an EMBL/GenBank/DDBJ whole genome shotgun (WGS) entry which is preliminary data.</text>
</comment>
<reference evidence="3" key="1">
    <citation type="submission" date="2015-08" db="EMBL/GenBank/DDBJ databases">
        <title>Genome sequencing project for genomic taxonomy and phylogenomics of Bacillus-like bacteria.</title>
        <authorList>
            <person name="Liu B."/>
            <person name="Wang J."/>
            <person name="Zhu Y."/>
            <person name="Liu G."/>
            <person name="Chen Q."/>
            <person name="Chen Z."/>
            <person name="Lan J."/>
            <person name="Che J."/>
            <person name="Ge C."/>
            <person name="Shi H."/>
            <person name="Pan Z."/>
            <person name="Liu X."/>
        </authorList>
    </citation>
    <scope>NUCLEOTIDE SEQUENCE [LARGE SCALE GENOMIC DNA]</scope>
    <source>
        <strain evidence="3">FJAT-22460</strain>
    </source>
</reference>
<dbReference type="Pfam" id="PF00583">
    <property type="entry name" value="Acetyltransf_1"/>
    <property type="match status" value="1"/>
</dbReference>
<dbReference type="InterPro" id="IPR039143">
    <property type="entry name" value="GNPNAT1-like"/>
</dbReference>
<organism evidence="2 3">
    <name type="scientific">Paenibacillus solani</name>
    <dbReference type="NCBI Taxonomy" id="1705565"/>
    <lineage>
        <taxon>Bacteria</taxon>
        <taxon>Bacillati</taxon>
        <taxon>Bacillota</taxon>
        <taxon>Bacilli</taxon>
        <taxon>Bacillales</taxon>
        <taxon>Paenibacillaceae</taxon>
        <taxon>Paenibacillus</taxon>
    </lineage>
</organism>
<gene>
    <name evidence="2" type="ORF">AM231_14895</name>
</gene>
<sequence>MNYRCAEIQDEEELFVLAKKLATSYTLNKVDFSRIYAEILSDENADLVIAEKDSRVIGYALSFHHSTFYANGVISWVEELIVLHEFRGMKIGKNLMDLIEEKAQERGSKLIALATRRASGFYKSIGYDESAVYLKKTMKANYKS</sequence>
<dbReference type="PANTHER" id="PTHR13355:SF23">
    <property type="entry name" value="FAMILY N-ACETYLTRANSFERASE, PUTATIVE (AFU_ORTHOLOGUE AFUA_3G00870)-RELATED"/>
    <property type="match status" value="1"/>
</dbReference>
<dbReference type="InterPro" id="IPR000182">
    <property type="entry name" value="GNAT_dom"/>
</dbReference>
<evidence type="ECO:0000313" key="3">
    <source>
        <dbReference type="Proteomes" id="UP000036932"/>
    </source>
</evidence>
<dbReference type="SUPFAM" id="SSF55729">
    <property type="entry name" value="Acyl-CoA N-acyltransferases (Nat)"/>
    <property type="match status" value="1"/>
</dbReference>
<evidence type="ECO:0000259" key="1">
    <source>
        <dbReference type="PROSITE" id="PS51186"/>
    </source>
</evidence>
<dbReference type="Proteomes" id="UP000036932">
    <property type="component" value="Unassembled WGS sequence"/>
</dbReference>
<evidence type="ECO:0000313" key="2">
    <source>
        <dbReference type="EMBL" id="KOR90808.1"/>
    </source>
</evidence>
<dbReference type="EMBL" id="LIUT01000001">
    <property type="protein sequence ID" value="KOR90808.1"/>
    <property type="molecule type" value="Genomic_DNA"/>
</dbReference>
<keyword evidence="3" id="KW-1185">Reference proteome</keyword>
<dbReference type="PANTHER" id="PTHR13355">
    <property type="entry name" value="GLUCOSAMINE 6-PHOSPHATE N-ACETYLTRANSFERASE"/>
    <property type="match status" value="1"/>
</dbReference>
<dbReference type="AlphaFoldDB" id="A0A0M1P8K9"/>
<dbReference type="CDD" id="cd04301">
    <property type="entry name" value="NAT_SF"/>
    <property type="match status" value="1"/>
</dbReference>
<dbReference type="PATRIC" id="fig|1705565.3.peg.5030"/>